<dbReference type="Gene3D" id="3.40.50.300">
    <property type="entry name" value="P-loop containing nucleotide triphosphate hydrolases"/>
    <property type="match status" value="2"/>
</dbReference>
<evidence type="ECO:0000259" key="14">
    <source>
        <dbReference type="PROSITE" id="PS51192"/>
    </source>
</evidence>
<dbReference type="InterPro" id="IPR014001">
    <property type="entry name" value="Helicase_ATP-bd"/>
</dbReference>
<evidence type="ECO:0000256" key="6">
    <source>
        <dbReference type="ARBA" id="ARBA00022806"/>
    </source>
</evidence>
<dbReference type="GO" id="GO:0003684">
    <property type="term" value="F:damaged DNA binding"/>
    <property type="evidence" value="ECO:0007669"/>
    <property type="project" value="InterPro"/>
</dbReference>
<dbReference type="FunFam" id="3.40.50.300:FF:000546">
    <property type="entry name" value="Transcription-repair-coupling factor"/>
    <property type="match status" value="1"/>
</dbReference>
<dbReference type="GO" id="GO:0005524">
    <property type="term" value="F:ATP binding"/>
    <property type="evidence" value="ECO:0007669"/>
    <property type="project" value="UniProtKB-UniRule"/>
</dbReference>
<dbReference type="HAMAP" id="MF_00969">
    <property type="entry name" value="TRCF"/>
    <property type="match status" value="1"/>
</dbReference>
<comment type="similarity">
    <text evidence="10 13">In the N-terminal section; belongs to the UvrB family.</text>
</comment>
<protein>
    <recommendedName>
        <fullName evidence="12 13">Transcription-repair-coupling factor</fullName>
        <shortName evidence="13">TRCF</shortName>
        <ecNumber evidence="13">3.6.4.-</ecNumber>
    </recommendedName>
</protein>
<dbReference type="SMART" id="SM01058">
    <property type="entry name" value="CarD_TRCF"/>
    <property type="match status" value="1"/>
</dbReference>
<organism evidence="16 17">
    <name type="scientific">Candidatus Allocopromorpha excrementipullorum</name>
    <dbReference type="NCBI Taxonomy" id="2840743"/>
    <lineage>
        <taxon>Bacteria</taxon>
        <taxon>Bacillati</taxon>
        <taxon>Bacillota</taxon>
        <taxon>Clostridia</taxon>
        <taxon>Eubacteriales</taxon>
        <taxon>Eubacteriaceae</taxon>
        <taxon>Eubacteriaceae incertae sedis</taxon>
        <taxon>Candidatus Allocopromorpha</taxon>
    </lineage>
</organism>
<dbReference type="InterPro" id="IPR005118">
    <property type="entry name" value="TRCF_C"/>
</dbReference>
<evidence type="ECO:0000256" key="13">
    <source>
        <dbReference type="HAMAP-Rule" id="MF_00969"/>
    </source>
</evidence>
<keyword evidence="3 13" id="KW-0547">Nucleotide-binding</keyword>
<comment type="similarity">
    <text evidence="11 13">In the C-terminal section; belongs to the helicase family. RecG subfamily.</text>
</comment>
<dbReference type="GO" id="GO:0005737">
    <property type="term" value="C:cytoplasm"/>
    <property type="evidence" value="ECO:0007669"/>
    <property type="project" value="UniProtKB-SubCell"/>
</dbReference>
<dbReference type="Pfam" id="PF17757">
    <property type="entry name" value="UvrB_inter"/>
    <property type="match status" value="1"/>
</dbReference>
<accession>A0A9D1N6F2</accession>
<keyword evidence="5 13" id="KW-0378">Hydrolase</keyword>
<dbReference type="SUPFAM" id="SSF143517">
    <property type="entry name" value="TRCF domain-like"/>
    <property type="match status" value="1"/>
</dbReference>
<dbReference type="InterPro" id="IPR041471">
    <property type="entry name" value="UvrB_inter"/>
</dbReference>
<reference evidence="16" key="2">
    <citation type="journal article" date="2021" name="PeerJ">
        <title>Extensive microbial diversity within the chicken gut microbiome revealed by metagenomics and culture.</title>
        <authorList>
            <person name="Gilroy R."/>
            <person name="Ravi A."/>
            <person name="Getino M."/>
            <person name="Pursley I."/>
            <person name="Horton D.L."/>
            <person name="Alikhan N.F."/>
            <person name="Baker D."/>
            <person name="Gharbi K."/>
            <person name="Hall N."/>
            <person name="Watson M."/>
            <person name="Adriaenssens E.M."/>
            <person name="Foster-Nyarko E."/>
            <person name="Jarju S."/>
            <person name="Secka A."/>
            <person name="Antonio M."/>
            <person name="Oren A."/>
            <person name="Chaudhuri R.R."/>
            <person name="La Ragione R."/>
            <person name="Hildebrand F."/>
            <person name="Pallen M.J."/>
        </authorList>
    </citation>
    <scope>NUCLEOTIDE SEQUENCE</scope>
    <source>
        <strain evidence="16">ChiSjej4B22-8349</strain>
    </source>
</reference>
<evidence type="ECO:0000256" key="1">
    <source>
        <dbReference type="ARBA" id="ARBA00004496"/>
    </source>
</evidence>
<dbReference type="PROSITE" id="PS51194">
    <property type="entry name" value="HELICASE_CTER"/>
    <property type="match status" value="1"/>
</dbReference>
<evidence type="ECO:0000256" key="4">
    <source>
        <dbReference type="ARBA" id="ARBA00022763"/>
    </source>
</evidence>
<comment type="subcellular location">
    <subcellularLocation>
        <location evidence="1 13">Cytoplasm</location>
    </subcellularLocation>
</comment>
<dbReference type="GO" id="GO:0000716">
    <property type="term" value="P:transcription-coupled nucleotide-excision repair, DNA damage recognition"/>
    <property type="evidence" value="ECO:0007669"/>
    <property type="project" value="UniProtKB-UniRule"/>
</dbReference>
<dbReference type="Gene3D" id="3.40.50.11180">
    <property type="match status" value="1"/>
</dbReference>
<name>A0A9D1N6F2_9FIRM</name>
<comment type="function">
    <text evidence="13">Couples transcription and DNA repair by recognizing RNA polymerase (RNAP) stalled at DNA lesions. Mediates ATP-dependent release of RNAP and its truncated transcript from the DNA, and recruitment of nucleotide excision repair machinery to the damaged site.</text>
</comment>
<dbReference type="Gene3D" id="3.30.2060.10">
    <property type="entry name" value="Penicillin-binding protein 1b domain"/>
    <property type="match status" value="1"/>
</dbReference>
<comment type="caution">
    <text evidence="16">The sequence shown here is derived from an EMBL/GenBank/DDBJ whole genome shotgun (WGS) entry which is preliminary data.</text>
</comment>
<dbReference type="PANTHER" id="PTHR47964:SF1">
    <property type="entry name" value="ATP-DEPENDENT DNA HELICASE HOMOLOG RECG, CHLOROPLASTIC"/>
    <property type="match status" value="1"/>
</dbReference>
<dbReference type="CDD" id="cd17991">
    <property type="entry name" value="DEXHc_TRCF"/>
    <property type="match status" value="1"/>
</dbReference>
<keyword evidence="8 13" id="KW-0238">DNA-binding</keyword>
<dbReference type="Pfam" id="PF03461">
    <property type="entry name" value="TRCF"/>
    <property type="match status" value="1"/>
</dbReference>
<evidence type="ECO:0000256" key="7">
    <source>
        <dbReference type="ARBA" id="ARBA00022840"/>
    </source>
</evidence>
<dbReference type="Pfam" id="PF00270">
    <property type="entry name" value="DEAD"/>
    <property type="match status" value="1"/>
</dbReference>
<dbReference type="NCBIfam" id="TIGR00580">
    <property type="entry name" value="mfd"/>
    <property type="match status" value="1"/>
</dbReference>
<dbReference type="GO" id="GO:0003678">
    <property type="term" value="F:DNA helicase activity"/>
    <property type="evidence" value="ECO:0007669"/>
    <property type="project" value="TreeGrafter"/>
</dbReference>
<dbReference type="GO" id="GO:0006355">
    <property type="term" value="P:regulation of DNA-templated transcription"/>
    <property type="evidence" value="ECO:0007669"/>
    <property type="project" value="UniProtKB-UniRule"/>
</dbReference>
<keyword evidence="6" id="KW-0347">Helicase</keyword>
<reference evidence="16" key="1">
    <citation type="submission" date="2020-10" db="EMBL/GenBank/DDBJ databases">
        <authorList>
            <person name="Gilroy R."/>
        </authorList>
    </citation>
    <scope>NUCLEOTIDE SEQUENCE</scope>
    <source>
        <strain evidence="16">ChiSjej4B22-8349</strain>
    </source>
</reference>
<dbReference type="SUPFAM" id="SSF52540">
    <property type="entry name" value="P-loop containing nucleoside triphosphate hydrolases"/>
    <property type="match status" value="4"/>
</dbReference>
<dbReference type="InterPro" id="IPR003711">
    <property type="entry name" value="CarD-like/TRCF_RID"/>
</dbReference>
<feature type="domain" description="Helicase ATP-binding" evidence="14">
    <location>
        <begin position="608"/>
        <end position="769"/>
    </location>
</feature>
<dbReference type="InterPro" id="IPR047112">
    <property type="entry name" value="RecG/Mfd"/>
</dbReference>
<dbReference type="InterPro" id="IPR036101">
    <property type="entry name" value="CarD-like/TRCF_RID_sf"/>
</dbReference>
<evidence type="ECO:0000256" key="2">
    <source>
        <dbReference type="ARBA" id="ARBA00022490"/>
    </source>
</evidence>
<evidence type="ECO:0000256" key="3">
    <source>
        <dbReference type="ARBA" id="ARBA00022741"/>
    </source>
</evidence>
<dbReference type="GO" id="GO:0016787">
    <property type="term" value="F:hydrolase activity"/>
    <property type="evidence" value="ECO:0007669"/>
    <property type="project" value="UniProtKB-KW"/>
</dbReference>
<dbReference type="SMART" id="SM00487">
    <property type="entry name" value="DEXDc"/>
    <property type="match status" value="1"/>
</dbReference>
<evidence type="ECO:0000259" key="15">
    <source>
        <dbReference type="PROSITE" id="PS51194"/>
    </source>
</evidence>
<dbReference type="InterPro" id="IPR037235">
    <property type="entry name" value="TRCF-like_C_D7"/>
</dbReference>
<dbReference type="Gene3D" id="3.90.1150.50">
    <property type="entry name" value="Transcription-repair-coupling factor, D7 domain"/>
    <property type="match status" value="1"/>
</dbReference>
<keyword evidence="2 13" id="KW-0963">Cytoplasm</keyword>
<dbReference type="InterPro" id="IPR004576">
    <property type="entry name" value="Mfd"/>
</dbReference>
<dbReference type="SUPFAM" id="SSF141259">
    <property type="entry name" value="CarD-like"/>
    <property type="match status" value="1"/>
</dbReference>
<evidence type="ECO:0000313" key="17">
    <source>
        <dbReference type="Proteomes" id="UP000824130"/>
    </source>
</evidence>
<dbReference type="PROSITE" id="PS51192">
    <property type="entry name" value="HELICASE_ATP_BIND_1"/>
    <property type="match status" value="1"/>
</dbReference>
<feature type="domain" description="Helicase C-terminal" evidence="15">
    <location>
        <begin position="790"/>
        <end position="944"/>
    </location>
</feature>
<dbReference type="InterPro" id="IPR011545">
    <property type="entry name" value="DEAD/DEAH_box_helicase_dom"/>
</dbReference>
<sequence length="1137" mass="129200">MTKKGMINITGAAEGRVAPIIADIIREEKGQSLIVVSTINRARRLATDLSFFSERDIYVLPQEEETIIQYEAKSNDELLERMKVLRAVSSGRECVVIAPVTGAIKKLPPREIFAENTIEIGLGSEVDTEQIKEKLTAMGYERASVIENRGEFSIRGGIIDIFTPDSDDPYRVELFDTEVDSIRTFDIDTQRSIDPLDSITVYQCSQLVRDAQVFEDAEKRIKTAYDRRIKALEKKEGNSERVYNLRQRKEQLLEYTDSMMNLQYLEKFISYFYDETVYIWDYMTEPQIFIDDPARILETLDVYEKERADDIDAILEAGRGIGDDFRSMSGQQDYFRLYQQDGYIFTPFVSTIRNAPPLSKLINVECRQTPAFNGRMDVLKGELDSYVRRGYHVTIVCSSDERMRNMEDFLEREELAGKVTVKRGTLTAGMEFSDRKVCYIWEGDIFGGSRKSRKRKKRSSGAAIKNFADVQAGDYVVHESHGIGKFIGIEQLVVQGVKKDYLKVKYAGEDSLYIPVDQLGMLQKYVGGDGVTPKLNRLSGNEWKQTKARVRKAVDDMAQELIRVSAARMKEKGHAFSPDTVWQKEFEDSFPYTETDDQLRCVEEIKADMEKESPMDRLLCGDVGFGKTEVAARALFKCVADGKQAAVLVPTTLLANQHYYTLKDRFEEFPFKVEMLSRFRNAAQQKHIAEELKKGRIDLVIGTHRLLSEDMEFKDLGLLVIDEEQRFGVKHKEKLKQLKTNVDVLTLSATPIPRTLHMSLSGVKDMSIIEEPPEDRYPVQTYVMEQDDFVIRDAIEKELARGGQVYVLYNRVESIERVASDIEALVPEASVIVGHGKMRESKLENVIMDFAEGEYNVLVATTIIESGTDIPNVNTMIVLDADRFGLAQLHQLRGRVGRSGRMAYAYLMYRKDKTLSEVAEKRLRAIKEFTEFGSGFKIAMKDLELRGAGNLLGTEQSGHMMNVGYELYCKMLEEAVEAARGRDVIPPAEETAFSLSIPALIPEWYIENEVLRLQMYKKIAMIENDDDEGEIVDELLDRFGDIPKDTMNLIKISKIRAMAGQLGVSEILQQGYKIIFKLWENVKLTAGVMSGLMDIYGGKMAINGGKEPFIRLTVNREDPLKAIESFLRVAVSGKKDS</sequence>
<dbReference type="PANTHER" id="PTHR47964">
    <property type="entry name" value="ATP-DEPENDENT DNA HELICASE HOMOLOG RECG, CHLOROPLASTIC"/>
    <property type="match status" value="1"/>
</dbReference>
<evidence type="ECO:0000256" key="5">
    <source>
        <dbReference type="ARBA" id="ARBA00022801"/>
    </source>
</evidence>
<dbReference type="InterPro" id="IPR001650">
    <property type="entry name" value="Helicase_C-like"/>
</dbReference>
<evidence type="ECO:0000256" key="9">
    <source>
        <dbReference type="ARBA" id="ARBA00023204"/>
    </source>
</evidence>
<proteinExistence type="inferred from homology"/>
<evidence type="ECO:0000313" key="16">
    <source>
        <dbReference type="EMBL" id="HIU95955.1"/>
    </source>
</evidence>
<dbReference type="Proteomes" id="UP000824130">
    <property type="component" value="Unassembled WGS sequence"/>
</dbReference>
<dbReference type="EMBL" id="DVOB01000101">
    <property type="protein sequence ID" value="HIU95955.1"/>
    <property type="molecule type" value="Genomic_DNA"/>
</dbReference>
<dbReference type="Gene3D" id="2.40.10.170">
    <property type="match status" value="1"/>
</dbReference>
<evidence type="ECO:0000256" key="11">
    <source>
        <dbReference type="ARBA" id="ARBA00061399"/>
    </source>
</evidence>
<evidence type="ECO:0000256" key="12">
    <source>
        <dbReference type="ARBA" id="ARBA00070128"/>
    </source>
</evidence>
<dbReference type="AlphaFoldDB" id="A0A9D1N6F2"/>
<keyword evidence="4 13" id="KW-0227">DNA damage</keyword>
<dbReference type="SMART" id="SM00490">
    <property type="entry name" value="HELICc"/>
    <property type="match status" value="1"/>
</dbReference>
<evidence type="ECO:0000256" key="10">
    <source>
        <dbReference type="ARBA" id="ARBA00061104"/>
    </source>
</evidence>
<dbReference type="Pfam" id="PF00271">
    <property type="entry name" value="Helicase_C"/>
    <property type="match status" value="1"/>
</dbReference>
<evidence type="ECO:0000256" key="8">
    <source>
        <dbReference type="ARBA" id="ARBA00023125"/>
    </source>
</evidence>
<dbReference type="SMART" id="SM00982">
    <property type="entry name" value="TRCF"/>
    <property type="match status" value="1"/>
</dbReference>
<keyword evidence="7 13" id="KW-0067">ATP-binding</keyword>
<dbReference type="InterPro" id="IPR027417">
    <property type="entry name" value="P-loop_NTPase"/>
</dbReference>
<dbReference type="EC" id="3.6.4.-" evidence="13"/>
<dbReference type="Pfam" id="PF02559">
    <property type="entry name" value="CarD_TRCF_RID"/>
    <property type="match status" value="1"/>
</dbReference>
<keyword evidence="9 13" id="KW-0234">DNA repair</keyword>
<gene>
    <name evidence="13 16" type="primary">mfd</name>
    <name evidence="16" type="ORF">IAD25_04500</name>
</gene>